<organism evidence="1 2">
    <name type="scientific">Meloidogyne hapla</name>
    <name type="common">Root-knot nematode worm</name>
    <dbReference type="NCBI Taxonomy" id="6305"/>
    <lineage>
        <taxon>Eukaryota</taxon>
        <taxon>Metazoa</taxon>
        <taxon>Ecdysozoa</taxon>
        <taxon>Nematoda</taxon>
        <taxon>Chromadorea</taxon>
        <taxon>Rhabditida</taxon>
        <taxon>Tylenchina</taxon>
        <taxon>Tylenchomorpha</taxon>
        <taxon>Tylenchoidea</taxon>
        <taxon>Meloidogynidae</taxon>
        <taxon>Meloidogyninae</taxon>
        <taxon>Meloidogyne</taxon>
    </lineage>
</organism>
<name>A0A1I8BMQ9_MELHA</name>
<evidence type="ECO:0000313" key="2">
    <source>
        <dbReference type="WBParaSite" id="MhA1_Contig309.frz3.gene72"/>
    </source>
</evidence>
<protein>
    <submittedName>
        <fullName evidence="2">Uncharacterized protein</fullName>
    </submittedName>
</protein>
<dbReference type="WBParaSite" id="MhA1_Contig309.frz3.gene72">
    <property type="protein sequence ID" value="MhA1_Contig309.frz3.gene72"/>
    <property type="gene ID" value="MhA1_Contig309.frz3.gene72"/>
</dbReference>
<proteinExistence type="predicted"/>
<evidence type="ECO:0000313" key="1">
    <source>
        <dbReference type="Proteomes" id="UP000095281"/>
    </source>
</evidence>
<keyword evidence="1" id="KW-1185">Reference proteome</keyword>
<accession>A0A1I8BMQ9</accession>
<reference evidence="2" key="1">
    <citation type="submission" date="2016-11" db="UniProtKB">
        <authorList>
            <consortium name="WormBaseParasite"/>
        </authorList>
    </citation>
    <scope>IDENTIFICATION</scope>
</reference>
<dbReference type="Proteomes" id="UP000095281">
    <property type="component" value="Unplaced"/>
</dbReference>
<sequence>MQNSSDQKWCYQDVITIGPIQQE</sequence>
<dbReference type="AlphaFoldDB" id="A0A1I8BMQ9"/>